<name>A0A6C2YGQ5_9BACT</name>
<dbReference type="InParanoid" id="A0A6C2YGQ5"/>
<dbReference type="AlphaFoldDB" id="A0A6C2YGQ5"/>
<proteinExistence type="predicted"/>
<sequence>MLRESSEWVPVSGTLIADSSFPTRGPTLTEPTGDGVVTLTRITGEVRSQVVIVPYAYGDENGTFHLRILGWRRLQMGSGSAMWIPTTLAKLTATLGTTSGLAGAIIDADTRFADTLTLTVGSGTIRTEVVSPADDTIGHVTLDTKGVAKLELQFARDVDVTSMNALIAAI</sequence>
<evidence type="ECO:0000313" key="1">
    <source>
        <dbReference type="EMBL" id="VIP00688.1"/>
    </source>
</evidence>
<dbReference type="Proteomes" id="UP000464378">
    <property type="component" value="Chromosome"/>
</dbReference>
<dbReference type="EMBL" id="LR593887">
    <property type="protein sequence ID" value="VTR96794.1"/>
    <property type="molecule type" value="Genomic_DNA"/>
</dbReference>
<keyword evidence="2" id="KW-1185">Reference proteome</keyword>
<reference evidence="1" key="1">
    <citation type="submission" date="2019-04" db="EMBL/GenBank/DDBJ databases">
        <authorList>
            <consortium name="Science for Life Laboratories"/>
        </authorList>
    </citation>
    <scope>NUCLEOTIDE SEQUENCE</scope>
    <source>
        <strain evidence="1">MBLW1</strain>
    </source>
</reference>
<evidence type="ECO:0000313" key="2">
    <source>
        <dbReference type="Proteomes" id="UP000464378"/>
    </source>
</evidence>
<organism evidence="1">
    <name type="scientific">Tuwongella immobilis</name>
    <dbReference type="NCBI Taxonomy" id="692036"/>
    <lineage>
        <taxon>Bacteria</taxon>
        <taxon>Pseudomonadati</taxon>
        <taxon>Planctomycetota</taxon>
        <taxon>Planctomycetia</taxon>
        <taxon>Gemmatales</taxon>
        <taxon>Gemmataceae</taxon>
        <taxon>Tuwongella</taxon>
    </lineage>
</organism>
<dbReference type="RefSeq" id="WP_162655883.1">
    <property type="nucleotide sequence ID" value="NZ_LR593887.1"/>
</dbReference>
<dbReference type="KEGG" id="tim:GMBLW1_32720"/>
<gene>
    <name evidence="1" type="ORF">GMBLW1_32720</name>
</gene>
<accession>A0A6C2YGQ5</accession>
<dbReference type="EMBL" id="LR586016">
    <property type="protein sequence ID" value="VIP00688.1"/>
    <property type="molecule type" value="Genomic_DNA"/>
</dbReference>
<protein>
    <submittedName>
        <fullName evidence="1">Uncharacterized protein</fullName>
    </submittedName>
</protein>